<name>A0ABW7F989_9BURK</name>
<dbReference type="RefSeq" id="WP_394483409.1">
    <property type="nucleotide sequence ID" value="NZ_JBIGHV010000010.1"/>
</dbReference>
<sequence>MNTSAHDFVTVDMRGLKAALVAHAKAKRCSVSVVVRDAVARELDAAGADGAAQLGSPEAHDEAAGWLKLSIRVRRPEAERLAAGARAAGLSRGAYLVGLSDGIPVLRTGGRAEHISSLVASCAELSTLSRNTHQLTALLREGHVQQALVYRDMLDSMAADVRKHLRLAAQVLSALQSPQASSHGAPNPRRQKRSDPWHKV</sequence>
<feature type="region of interest" description="Disordered" evidence="1">
    <location>
        <begin position="176"/>
        <end position="200"/>
    </location>
</feature>
<proteinExistence type="predicted"/>
<dbReference type="EMBL" id="JBIGHV010000010">
    <property type="protein sequence ID" value="MFG6433046.1"/>
    <property type="molecule type" value="Genomic_DNA"/>
</dbReference>
<dbReference type="Proteomes" id="UP001606210">
    <property type="component" value="Unassembled WGS sequence"/>
</dbReference>
<accession>A0ABW7F989</accession>
<reference evidence="2 3" key="1">
    <citation type="submission" date="2024-08" db="EMBL/GenBank/DDBJ databases">
        <authorList>
            <person name="Lu H."/>
        </authorList>
    </citation>
    <scope>NUCLEOTIDE SEQUENCE [LARGE SCALE GENOMIC DNA]</scope>
    <source>
        <strain evidence="2 3">LYH14W</strain>
    </source>
</reference>
<evidence type="ECO:0000313" key="2">
    <source>
        <dbReference type="EMBL" id="MFG6433046.1"/>
    </source>
</evidence>
<keyword evidence="3" id="KW-1185">Reference proteome</keyword>
<evidence type="ECO:0008006" key="4">
    <source>
        <dbReference type="Google" id="ProtNLM"/>
    </source>
</evidence>
<protein>
    <recommendedName>
        <fullName evidence="4">Ribbon-helix-helix protein, CopG family</fullName>
    </recommendedName>
</protein>
<comment type="caution">
    <text evidence="2">The sequence shown here is derived from an EMBL/GenBank/DDBJ whole genome shotgun (WGS) entry which is preliminary data.</text>
</comment>
<organism evidence="2 3">
    <name type="scientific">Pelomonas parva</name>
    <dbReference type="NCBI Taxonomy" id="3299032"/>
    <lineage>
        <taxon>Bacteria</taxon>
        <taxon>Pseudomonadati</taxon>
        <taxon>Pseudomonadota</taxon>
        <taxon>Betaproteobacteria</taxon>
        <taxon>Burkholderiales</taxon>
        <taxon>Sphaerotilaceae</taxon>
        <taxon>Roseateles</taxon>
    </lineage>
</organism>
<evidence type="ECO:0000313" key="3">
    <source>
        <dbReference type="Proteomes" id="UP001606210"/>
    </source>
</evidence>
<gene>
    <name evidence="2" type="ORF">ACG00Y_24240</name>
</gene>
<evidence type="ECO:0000256" key="1">
    <source>
        <dbReference type="SAM" id="MobiDB-lite"/>
    </source>
</evidence>